<evidence type="ECO:0000313" key="3">
    <source>
        <dbReference type="EMBL" id="GAB94202.1"/>
    </source>
</evidence>
<name>K6WQ11_9MICO</name>
<comment type="similarity">
    <text evidence="1">Belongs to the RelE toxin family.</text>
</comment>
<dbReference type="InterPro" id="IPR007712">
    <property type="entry name" value="RelE/ParE_toxin"/>
</dbReference>
<dbReference type="Gene3D" id="3.30.2310.20">
    <property type="entry name" value="RelE-like"/>
    <property type="match status" value="1"/>
</dbReference>
<comment type="caution">
    <text evidence="3">The sequence shown here is derived from an EMBL/GenBank/DDBJ whole genome shotgun (WGS) entry which is preliminary data.</text>
</comment>
<proteinExistence type="inferred from homology"/>
<dbReference type="PANTHER" id="PTHR33755">
    <property type="entry name" value="TOXIN PARE1-RELATED"/>
    <property type="match status" value="1"/>
</dbReference>
<evidence type="ECO:0000313" key="4">
    <source>
        <dbReference type="Proteomes" id="UP000008366"/>
    </source>
</evidence>
<dbReference type="RefSeq" id="WP_006590735.1">
    <property type="nucleotide sequence ID" value="NZ_BAHD01000003.1"/>
</dbReference>
<sequence>MGREVEVVLAPGAVDDLRGARDHYGKIGQDLVGSFARSVEQVIERLRLFPRSGTPVEGFEDLRRARVRHFPYGVFYRLSDVDDVRVLRVLHDRRDRSTALRHD</sequence>
<evidence type="ECO:0000256" key="1">
    <source>
        <dbReference type="ARBA" id="ARBA00006226"/>
    </source>
</evidence>
<gene>
    <name evidence="3" type="ORF">KILIM_003_01250</name>
</gene>
<evidence type="ECO:0000256" key="2">
    <source>
        <dbReference type="ARBA" id="ARBA00022649"/>
    </source>
</evidence>
<dbReference type="InterPro" id="IPR035093">
    <property type="entry name" value="RelE/ParE_toxin_dom_sf"/>
</dbReference>
<dbReference type="EMBL" id="BAHD01000003">
    <property type="protein sequence ID" value="GAB94202.1"/>
    <property type="molecule type" value="Genomic_DNA"/>
</dbReference>
<dbReference type="AlphaFoldDB" id="K6WQ11"/>
<dbReference type="PANTHER" id="PTHR33755:SF8">
    <property type="entry name" value="TOXIN PARE2"/>
    <property type="match status" value="1"/>
</dbReference>
<keyword evidence="4" id="KW-1185">Reference proteome</keyword>
<dbReference type="InterPro" id="IPR051803">
    <property type="entry name" value="TA_system_RelE-like_toxin"/>
</dbReference>
<dbReference type="STRING" id="1184609.KILIM_003_01250"/>
<accession>K6WQ11</accession>
<reference evidence="3 4" key="1">
    <citation type="submission" date="2012-08" db="EMBL/GenBank/DDBJ databases">
        <title>Whole genome shotgun sequence of Kineosphaera limosa NBRC 100340.</title>
        <authorList>
            <person name="Yoshida I."/>
            <person name="Isaki S."/>
            <person name="Hosoyama A."/>
            <person name="Tsuchikane K."/>
            <person name="Katsumata H."/>
            <person name="Ando Y."/>
            <person name="Ohji S."/>
            <person name="Hamada M."/>
            <person name="Tamura T."/>
            <person name="Yamazoe A."/>
            <person name="Yamazaki S."/>
            <person name="Fujita N."/>
        </authorList>
    </citation>
    <scope>NUCLEOTIDE SEQUENCE [LARGE SCALE GENOMIC DNA]</scope>
    <source>
        <strain evidence="3 4">NBRC 100340</strain>
    </source>
</reference>
<protein>
    <submittedName>
        <fullName evidence="3">Plasmid stabilisation system family protein</fullName>
    </submittedName>
</protein>
<keyword evidence="2" id="KW-1277">Toxin-antitoxin system</keyword>
<dbReference type="Proteomes" id="UP000008366">
    <property type="component" value="Unassembled WGS sequence"/>
</dbReference>
<organism evidence="3 4">
    <name type="scientific">Kineosphaera limosa NBRC 100340</name>
    <dbReference type="NCBI Taxonomy" id="1184609"/>
    <lineage>
        <taxon>Bacteria</taxon>
        <taxon>Bacillati</taxon>
        <taxon>Actinomycetota</taxon>
        <taxon>Actinomycetes</taxon>
        <taxon>Micrococcales</taxon>
        <taxon>Dermatophilaceae</taxon>
        <taxon>Kineosphaera</taxon>
    </lineage>
</organism>
<dbReference type="Pfam" id="PF05016">
    <property type="entry name" value="ParE_toxin"/>
    <property type="match status" value="1"/>
</dbReference>